<name>A0ABD3SYX9_9LAMI</name>
<sequence length="147" mass="16703">MFTIEVVVVVIKAVSMLILLERRIVQGGLDMGVVDGGGGDSWLSFDWLKIIALCFQTKVIILWRMLEVRDLLILLYLICSVFDESDFGENIEEECMCTMSNLLTNIIGLVLVKNLLTIHPKNEFPVKIVCSRTTSKVFYFGALRLWI</sequence>
<comment type="caution">
    <text evidence="1">The sequence shown here is derived from an EMBL/GenBank/DDBJ whole genome shotgun (WGS) entry which is preliminary data.</text>
</comment>
<dbReference type="EMBL" id="JBJXBP010000005">
    <property type="protein sequence ID" value="KAL3829847.1"/>
    <property type="molecule type" value="Genomic_DNA"/>
</dbReference>
<dbReference type="Proteomes" id="UP001634393">
    <property type="component" value="Unassembled WGS sequence"/>
</dbReference>
<protein>
    <submittedName>
        <fullName evidence="1">Uncharacterized protein</fullName>
    </submittedName>
</protein>
<reference evidence="1 2" key="1">
    <citation type="submission" date="2024-12" db="EMBL/GenBank/DDBJ databases">
        <title>The unique morphological basis and parallel evolutionary history of personate flowers in Penstemon.</title>
        <authorList>
            <person name="Depatie T.H."/>
            <person name="Wessinger C.A."/>
        </authorList>
    </citation>
    <scope>NUCLEOTIDE SEQUENCE [LARGE SCALE GENOMIC DNA]</scope>
    <source>
        <strain evidence="1">WTNN_2</strain>
        <tissue evidence="1">Leaf</tissue>
    </source>
</reference>
<evidence type="ECO:0000313" key="1">
    <source>
        <dbReference type="EMBL" id="KAL3829847.1"/>
    </source>
</evidence>
<gene>
    <name evidence="1" type="ORF">ACJIZ3_018649</name>
</gene>
<keyword evidence="2" id="KW-1185">Reference proteome</keyword>
<organism evidence="1 2">
    <name type="scientific">Penstemon smallii</name>
    <dbReference type="NCBI Taxonomy" id="265156"/>
    <lineage>
        <taxon>Eukaryota</taxon>
        <taxon>Viridiplantae</taxon>
        <taxon>Streptophyta</taxon>
        <taxon>Embryophyta</taxon>
        <taxon>Tracheophyta</taxon>
        <taxon>Spermatophyta</taxon>
        <taxon>Magnoliopsida</taxon>
        <taxon>eudicotyledons</taxon>
        <taxon>Gunneridae</taxon>
        <taxon>Pentapetalae</taxon>
        <taxon>asterids</taxon>
        <taxon>lamiids</taxon>
        <taxon>Lamiales</taxon>
        <taxon>Plantaginaceae</taxon>
        <taxon>Cheloneae</taxon>
        <taxon>Penstemon</taxon>
    </lineage>
</organism>
<evidence type="ECO:0000313" key="2">
    <source>
        <dbReference type="Proteomes" id="UP001634393"/>
    </source>
</evidence>
<dbReference type="AlphaFoldDB" id="A0ABD3SYX9"/>
<accession>A0ABD3SYX9</accession>
<proteinExistence type="predicted"/>